<dbReference type="GO" id="GO:0003677">
    <property type="term" value="F:DNA binding"/>
    <property type="evidence" value="ECO:0007669"/>
    <property type="project" value="UniProtKB-KW"/>
</dbReference>
<dbReference type="Gene3D" id="2.170.150.80">
    <property type="entry name" value="NAC domain"/>
    <property type="match status" value="1"/>
</dbReference>
<keyword evidence="2" id="KW-0238">DNA-binding</keyword>
<evidence type="ECO:0000256" key="3">
    <source>
        <dbReference type="ARBA" id="ARBA00023163"/>
    </source>
</evidence>
<evidence type="ECO:0000256" key="1">
    <source>
        <dbReference type="ARBA" id="ARBA00023015"/>
    </source>
</evidence>
<protein>
    <submittedName>
        <fullName evidence="7">NAC domain-containing protein 21</fullName>
    </submittedName>
</protein>
<keyword evidence="5" id="KW-0812">Transmembrane</keyword>
<evidence type="ECO:0000313" key="8">
    <source>
        <dbReference type="Proteomes" id="UP001055439"/>
    </source>
</evidence>
<dbReference type="OrthoDB" id="744205at2759"/>
<dbReference type="PANTHER" id="PTHR36778">
    <property type="entry name" value="CADMIUM-INDUCED PROTEIN AS8"/>
    <property type="match status" value="1"/>
</dbReference>
<evidence type="ECO:0000256" key="4">
    <source>
        <dbReference type="ARBA" id="ARBA00023242"/>
    </source>
</evidence>
<reference evidence="7" key="1">
    <citation type="submission" date="2022-05" db="EMBL/GenBank/DDBJ databases">
        <title>The Musa troglodytarum L. genome provides insights into the mechanism of non-climacteric behaviour and enrichment of carotenoids.</title>
        <authorList>
            <person name="Wang J."/>
        </authorList>
    </citation>
    <scope>NUCLEOTIDE SEQUENCE</scope>
    <source>
        <tissue evidence="7">Leaf</tissue>
    </source>
</reference>
<feature type="transmembrane region" description="Helical" evidence="5">
    <location>
        <begin position="354"/>
        <end position="379"/>
    </location>
</feature>
<name>A0A9E7G6K8_9LILI</name>
<keyword evidence="4" id="KW-0539">Nucleus</keyword>
<gene>
    <name evidence="7" type="ORF">MUK42_22196</name>
</gene>
<proteinExistence type="predicted"/>
<dbReference type="Proteomes" id="UP001055439">
    <property type="component" value="Chromosome 6"/>
</dbReference>
<keyword evidence="1" id="KW-0805">Transcription regulation</keyword>
<dbReference type="PANTHER" id="PTHR36778:SF1">
    <property type="entry name" value="CADMIUM-INDUCED PROTEIN AS8"/>
    <property type="match status" value="1"/>
</dbReference>
<evidence type="ECO:0000313" key="7">
    <source>
        <dbReference type="EMBL" id="URE09856.1"/>
    </source>
</evidence>
<keyword evidence="5" id="KW-0472">Membrane</keyword>
<dbReference type="PROSITE" id="PS51005">
    <property type="entry name" value="NAC"/>
    <property type="match status" value="1"/>
</dbReference>
<dbReference type="InterPro" id="IPR003441">
    <property type="entry name" value="NAC-dom"/>
</dbReference>
<feature type="transmembrane region" description="Helical" evidence="5">
    <location>
        <begin position="328"/>
        <end position="348"/>
    </location>
</feature>
<accession>A0A9E7G6K8</accession>
<evidence type="ECO:0000256" key="2">
    <source>
        <dbReference type="ARBA" id="ARBA00023125"/>
    </source>
</evidence>
<dbReference type="EMBL" id="CP097508">
    <property type="protein sequence ID" value="URE09856.1"/>
    <property type="molecule type" value="Genomic_DNA"/>
</dbReference>
<sequence>MSMLSMVEAGLPPGFRFHPRDDELVCDYLAVKLAGDGGRGSFHGSSAVMVDVDLNKCEPWDLPATACVGGKEWYFFSLRDRKYATGQRTNRATMSGYWKATGKDRPVARKGLLVGMRKTLVFHQGRAPKGKKTDWVMHEYRMEGSDATPKSPFKEDWVLCRVLYKSRRISSKPTMETSHNDSGSQSLPALMDNFITFDQTPLNLEGFEQVPCFSSSTPHLPSVERGMPLTKCLIQRGGLPELSSGLNQPTGDRKVSRTILNHLAKFEGDPKREMVPNLAEGGLGAAGVALGSAAVTCPKSDPRTEISMLLMIIKGLFRRYQRWNPVHPTLGTFWGMGIGIGCGVGWGPGFGPEVIGYVGAGCGAGFSVGFTLVGIGIGLPQNGLTRIAYNAFTTKTGSLDSARSYALTTMKSVAEDSLNYTAPHISFLRKETSWRLSRLKSNICVQRAGLNNLNTAVSKHIQSTLECLEAFKDNFWPPGKAT</sequence>
<feature type="domain" description="NAC" evidence="6">
    <location>
        <begin position="11"/>
        <end position="165"/>
    </location>
</feature>
<dbReference type="InterPro" id="IPR037735">
    <property type="entry name" value="AS8-like"/>
</dbReference>
<dbReference type="Pfam" id="PF02365">
    <property type="entry name" value="NAM"/>
    <property type="match status" value="1"/>
</dbReference>
<keyword evidence="3" id="KW-0804">Transcription</keyword>
<keyword evidence="5" id="KW-1133">Transmembrane helix</keyword>
<evidence type="ECO:0000259" key="6">
    <source>
        <dbReference type="PROSITE" id="PS51005"/>
    </source>
</evidence>
<dbReference type="GO" id="GO:0006355">
    <property type="term" value="P:regulation of DNA-templated transcription"/>
    <property type="evidence" value="ECO:0007669"/>
    <property type="project" value="InterPro"/>
</dbReference>
<dbReference type="AlphaFoldDB" id="A0A9E7G6K8"/>
<keyword evidence="8" id="KW-1185">Reference proteome</keyword>
<organism evidence="7 8">
    <name type="scientific">Musa troglodytarum</name>
    <name type="common">fe'i banana</name>
    <dbReference type="NCBI Taxonomy" id="320322"/>
    <lineage>
        <taxon>Eukaryota</taxon>
        <taxon>Viridiplantae</taxon>
        <taxon>Streptophyta</taxon>
        <taxon>Embryophyta</taxon>
        <taxon>Tracheophyta</taxon>
        <taxon>Spermatophyta</taxon>
        <taxon>Magnoliopsida</taxon>
        <taxon>Liliopsida</taxon>
        <taxon>Zingiberales</taxon>
        <taxon>Musaceae</taxon>
        <taxon>Musa</taxon>
    </lineage>
</organism>
<evidence type="ECO:0000256" key="5">
    <source>
        <dbReference type="SAM" id="Phobius"/>
    </source>
</evidence>
<dbReference type="SUPFAM" id="SSF101941">
    <property type="entry name" value="NAC domain"/>
    <property type="match status" value="1"/>
</dbReference>
<dbReference type="InterPro" id="IPR036093">
    <property type="entry name" value="NAC_dom_sf"/>
</dbReference>